<feature type="non-terminal residue" evidence="1">
    <location>
        <position position="1"/>
    </location>
</feature>
<dbReference type="AlphaFoldDB" id="A0AAN6S1I1"/>
<protein>
    <submittedName>
        <fullName evidence="1">Uncharacterized protein</fullName>
    </submittedName>
</protein>
<name>A0AAN6S1I1_9PEZI</name>
<sequence length="63" mass="7542">RLGIEIKPSEVRLNPRANDPYKWKVLLGKEEFFSKVFAKNLSDYSISTYRLLYREVRKTFKAM</sequence>
<organism evidence="1 2">
    <name type="scientific">Diplogelasinospora grovesii</name>
    <dbReference type="NCBI Taxonomy" id="303347"/>
    <lineage>
        <taxon>Eukaryota</taxon>
        <taxon>Fungi</taxon>
        <taxon>Dikarya</taxon>
        <taxon>Ascomycota</taxon>
        <taxon>Pezizomycotina</taxon>
        <taxon>Sordariomycetes</taxon>
        <taxon>Sordariomycetidae</taxon>
        <taxon>Sordariales</taxon>
        <taxon>Diplogelasinosporaceae</taxon>
        <taxon>Diplogelasinospora</taxon>
    </lineage>
</organism>
<gene>
    <name evidence="1" type="ORF">QBC46DRAFT_232461</name>
</gene>
<proteinExistence type="predicted"/>
<reference evidence="2" key="1">
    <citation type="journal article" date="2023" name="Mol. Phylogenet. Evol.">
        <title>Genome-scale phylogeny and comparative genomics of the fungal order Sordariales.</title>
        <authorList>
            <person name="Hensen N."/>
            <person name="Bonometti L."/>
            <person name="Westerberg I."/>
            <person name="Brannstrom I.O."/>
            <person name="Guillou S."/>
            <person name="Cros-Aarteil S."/>
            <person name="Calhoun S."/>
            <person name="Haridas S."/>
            <person name="Kuo A."/>
            <person name="Mondo S."/>
            <person name="Pangilinan J."/>
            <person name="Riley R."/>
            <person name="LaButti K."/>
            <person name="Andreopoulos B."/>
            <person name="Lipzen A."/>
            <person name="Chen C."/>
            <person name="Yan M."/>
            <person name="Daum C."/>
            <person name="Ng V."/>
            <person name="Clum A."/>
            <person name="Steindorff A."/>
            <person name="Ohm R.A."/>
            <person name="Martin F."/>
            <person name="Silar P."/>
            <person name="Natvig D.O."/>
            <person name="Lalanne C."/>
            <person name="Gautier V."/>
            <person name="Ament-Velasquez S.L."/>
            <person name="Kruys A."/>
            <person name="Hutchinson M.I."/>
            <person name="Powell A.J."/>
            <person name="Barry K."/>
            <person name="Miller A.N."/>
            <person name="Grigoriev I.V."/>
            <person name="Debuchy R."/>
            <person name="Gladieux P."/>
            <person name="Hiltunen Thoren M."/>
            <person name="Johannesson H."/>
        </authorList>
    </citation>
    <scope>NUCLEOTIDE SEQUENCE [LARGE SCALE GENOMIC DNA]</scope>
    <source>
        <strain evidence="2">CBS 340.73</strain>
    </source>
</reference>
<dbReference type="Proteomes" id="UP001303473">
    <property type="component" value="Unassembled WGS sequence"/>
</dbReference>
<accession>A0AAN6S1I1</accession>
<evidence type="ECO:0000313" key="1">
    <source>
        <dbReference type="EMBL" id="KAK3937054.1"/>
    </source>
</evidence>
<keyword evidence="2" id="KW-1185">Reference proteome</keyword>
<feature type="non-terminal residue" evidence="1">
    <location>
        <position position="63"/>
    </location>
</feature>
<comment type="caution">
    <text evidence="1">The sequence shown here is derived from an EMBL/GenBank/DDBJ whole genome shotgun (WGS) entry which is preliminary data.</text>
</comment>
<dbReference type="EMBL" id="MU853865">
    <property type="protein sequence ID" value="KAK3937054.1"/>
    <property type="molecule type" value="Genomic_DNA"/>
</dbReference>
<evidence type="ECO:0000313" key="2">
    <source>
        <dbReference type="Proteomes" id="UP001303473"/>
    </source>
</evidence>